<evidence type="ECO:0000313" key="1">
    <source>
        <dbReference type="EMBL" id="OSX62859.1"/>
    </source>
</evidence>
<dbReference type="RefSeq" id="XP_024339653.1">
    <property type="nucleotide sequence ID" value="XM_024488065.1"/>
</dbReference>
<dbReference type="EMBL" id="KZ110596">
    <property type="protein sequence ID" value="OSX62859.1"/>
    <property type="molecule type" value="Genomic_DNA"/>
</dbReference>
<proteinExistence type="predicted"/>
<protein>
    <submittedName>
        <fullName evidence="1">Uncharacterized protein</fullName>
    </submittedName>
</protein>
<reference evidence="1 2" key="1">
    <citation type="submission" date="2017-04" db="EMBL/GenBank/DDBJ databases">
        <title>Genome Sequence of the Model Brown-Rot Fungus Postia placenta SB12.</title>
        <authorList>
            <consortium name="DOE Joint Genome Institute"/>
            <person name="Gaskell J."/>
            <person name="Kersten P."/>
            <person name="Larrondo L.F."/>
            <person name="Canessa P."/>
            <person name="Martinez D."/>
            <person name="Hibbett D."/>
            <person name="Schmoll M."/>
            <person name="Kubicek C.P."/>
            <person name="Martinez A.T."/>
            <person name="Yadav J."/>
            <person name="Master E."/>
            <person name="Magnuson J.K."/>
            <person name="James T."/>
            <person name="Yaver D."/>
            <person name="Berka R."/>
            <person name="Labutti K."/>
            <person name="Lipzen A."/>
            <person name="Aerts A."/>
            <person name="Barry K."/>
            <person name="Henrissat B."/>
            <person name="Blanchette R."/>
            <person name="Grigoriev I."/>
            <person name="Cullen D."/>
        </authorList>
    </citation>
    <scope>NUCLEOTIDE SEQUENCE [LARGE SCALE GENOMIC DNA]</scope>
    <source>
        <strain evidence="1 2">MAD-698-R-SB12</strain>
    </source>
</reference>
<evidence type="ECO:0000313" key="2">
    <source>
        <dbReference type="Proteomes" id="UP000194127"/>
    </source>
</evidence>
<keyword evidence="2" id="KW-1185">Reference proteome</keyword>
<dbReference type="GeneID" id="36333014"/>
<dbReference type="Proteomes" id="UP000194127">
    <property type="component" value="Unassembled WGS sequence"/>
</dbReference>
<dbReference type="AlphaFoldDB" id="A0A1X6N2L5"/>
<sequence length="410" mass="44764">MSTTHMQNTLPEISILDLHPATVRACWQKRRADVTRQNRRSCIAQLRHAGPRTIVVRAREMAGEPDRREKRCLEALPAGPCLPRADALGNYRRGHIWPAGADRRSGSSDTRAAADGGQGRRARLCSGFWEARPGNGDLHTAPMRCVKSRGRVHYSRCATASLPAEMREKSRDCHSVVDFRVVGATGSTGRRPAQCLGNGFQEGVEVDHAVASAYFQDIARAHTQHRIWMSGMPSQRSAPICRNVAAQRGPREAGAGAVICARGGRREGKEGAPRLCRASYAAKGHGVTRPASLQARIARAALQLDAGTRRHPRPAARCIWWTCYLHAPGWAGRGDGEISQGCVCGNDPRGWCTEAWVCARRLHLTTSGDRRGSRQKAEQGAGVSAPLNRTARPYPYPVLCWRRQDGEAGG</sequence>
<name>A0A1X6N2L5_9APHY</name>
<accession>A0A1X6N2L5</accession>
<gene>
    <name evidence="1" type="ORF">POSPLADRAFT_1169491</name>
</gene>
<dbReference type="OrthoDB" id="10277366at2759"/>
<organism evidence="1 2">
    <name type="scientific">Postia placenta MAD-698-R-SB12</name>
    <dbReference type="NCBI Taxonomy" id="670580"/>
    <lineage>
        <taxon>Eukaryota</taxon>
        <taxon>Fungi</taxon>
        <taxon>Dikarya</taxon>
        <taxon>Basidiomycota</taxon>
        <taxon>Agaricomycotina</taxon>
        <taxon>Agaricomycetes</taxon>
        <taxon>Polyporales</taxon>
        <taxon>Adustoporiaceae</taxon>
        <taxon>Rhodonia</taxon>
    </lineage>
</organism>